<evidence type="ECO:0000256" key="10">
    <source>
        <dbReference type="ARBA" id="ARBA00023136"/>
    </source>
</evidence>
<evidence type="ECO:0000256" key="3">
    <source>
        <dbReference type="ARBA" id="ARBA00022617"/>
    </source>
</evidence>
<comment type="similarity">
    <text evidence="2">Belongs to the cytochrome P450 family.</text>
</comment>
<keyword evidence="10 11" id="KW-0472">Membrane</keyword>
<gene>
    <name evidence="12" type="ORF">LSAT_V11C900486620</name>
</gene>
<comment type="caution">
    <text evidence="12">The sequence shown here is derived from an EMBL/GenBank/DDBJ whole genome shotgun (WGS) entry which is preliminary data.</text>
</comment>
<dbReference type="PANTHER" id="PTHR24282:SF269">
    <property type="entry name" value="CYTOCHROME P450, REVERSE TRANSCRIPTASE, RNA-DEPENDENT DNA POLYMERASE-RELATED"/>
    <property type="match status" value="1"/>
</dbReference>
<evidence type="ECO:0000313" key="12">
    <source>
        <dbReference type="EMBL" id="KAJ0188597.1"/>
    </source>
</evidence>
<dbReference type="EMBL" id="NBSK02000009">
    <property type="protein sequence ID" value="KAJ0188597.1"/>
    <property type="molecule type" value="Genomic_DNA"/>
</dbReference>
<dbReference type="Gene3D" id="1.10.630.10">
    <property type="entry name" value="Cytochrome P450"/>
    <property type="match status" value="1"/>
</dbReference>
<dbReference type="Gramene" id="rna-gnl|WGS:NBSK|LSAT_9X74581_mrna">
    <property type="protein sequence ID" value="cds-PLY83623.1"/>
    <property type="gene ID" value="gene-LSAT_9X74581"/>
</dbReference>
<organism evidence="12 13">
    <name type="scientific">Lactuca sativa</name>
    <name type="common">Garden lettuce</name>
    <dbReference type="NCBI Taxonomy" id="4236"/>
    <lineage>
        <taxon>Eukaryota</taxon>
        <taxon>Viridiplantae</taxon>
        <taxon>Streptophyta</taxon>
        <taxon>Embryophyta</taxon>
        <taxon>Tracheophyta</taxon>
        <taxon>Spermatophyta</taxon>
        <taxon>Magnoliopsida</taxon>
        <taxon>eudicotyledons</taxon>
        <taxon>Gunneridae</taxon>
        <taxon>Pentapetalae</taxon>
        <taxon>asterids</taxon>
        <taxon>campanulids</taxon>
        <taxon>Asterales</taxon>
        <taxon>Asteraceae</taxon>
        <taxon>Cichorioideae</taxon>
        <taxon>Cichorieae</taxon>
        <taxon>Lactucinae</taxon>
        <taxon>Lactuca</taxon>
    </lineage>
</organism>
<evidence type="ECO:0008006" key="14">
    <source>
        <dbReference type="Google" id="ProtNLM"/>
    </source>
</evidence>
<dbReference type="GO" id="GO:0004497">
    <property type="term" value="F:monooxygenase activity"/>
    <property type="evidence" value="ECO:0007669"/>
    <property type="project" value="UniProtKB-KW"/>
</dbReference>
<evidence type="ECO:0000256" key="5">
    <source>
        <dbReference type="ARBA" id="ARBA00022723"/>
    </source>
</evidence>
<keyword evidence="4 11" id="KW-0812">Transmembrane</keyword>
<evidence type="ECO:0000256" key="11">
    <source>
        <dbReference type="SAM" id="Phobius"/>
    </source>
</evidence>
<dbReference type="GO" id="GO:0016020">
    <property type="term" value="C:membrane"/>
    <property type="evidence" value="ECO:0007669"/>
    <property type="project" value="UniProtKB-SubCell"/>
</dbReference>
<keyword evidence="5" id="KW-0479">Metal-binding</keyword>
<dbReference type="SUPFAM" id="SSF48264">
    <property type="entry name" value="Cytochrome P450"/>
    <property type="match status" value="1"/>
</dbReference>
<dbReference type="InterPro" id="IPR036396">
    <property type="entry name" value="Cyt_P450_sf"/>
</dbReference>
<keyword evidence="9" id="KW-0503">Monooxygenase</keyword>
<reference evidence="12 13" key="1">
    <citation type="journal article" date="2017" name="Nat. Commun.">
        <title>Genome assembly with in vitro proximity ligation data and whole-genome triplication in lettuce.</title>
        <authorList>
            <person name="Reyes-Chin-Wo S."/>
            <person name="Wang Z."/>
            <person name="Yang X."/>
            <person name="Kozik A."/>
            <person name="Arikit S."/>
            <person name="Song C."/>
            <person name="Xia L."/>
            <person name="Froenicke L."/>
            <person name="Lavelle D.O."/>
            <person name="Truco M.J."/>
            <person name="Xia R."/>
            <person name="Zhu S."/>
            <person name="Xu C."/>
            <person name="Xu H."/>
            <person name="Xu X."/>
            <person name="Cox K."/>
            <person name="Korf I."/>
            <person name="Meyers B.C."/>
            <person name="Michelmore R.W."/>
        </authorList>
    </citation>
    <scope>NUCLEOTIDE SEQUENCE [LARGE SCALE GENOMIC DNA]</scope>
    <source>
        <strain evidence="13">cv. Salinas</strain>
        <tissue evidence="12">Seedlings</tissue>
    </source>
</reference>
<proteinExistence type="inferred from homology"/>
<name>A0A9R1WX57_LACSA</name>
<evidence type="ECO:0000256" key="9">
    <source>
        <dbReference type="ARBA" id="ARBA00023033"/>
    </source>
</evidence>
<keyword evidence="6 11" id="KW-1133">Transmembrane helix</keyword>
<feature type="transmembrane region" description="Helical" evidence="11">
    <location>
        <begin position="6"/>
        <end position="30"/>
    </location>
</feature>
<protein>
    <recommendedName>
        <fullName evidence="14">Cytochrome P450</fullName>
    </recommendedName>
</protein>
<evidence type="ECO:0000256" key="4">
    <source>
        <dbReference type="ARBA" id="ARBA00022692"/>
    </source>
</evidence>
<dbReference type="InterPro" id="IPR001128">
    <property type="entry name" value="Cyt_P450"/>
</dbReference>
<dbReference type="GO" id="GO:0005506">
    <property type="term" value="F:iron ion binding"/>
    <property type="evidence" value="ECO:0007669"/>
    <property type="project" value="InterPro"/>
</dbReference>
<dbReference type="Proteomes" id="UP000235145">
    <property type="component" value="Unassembled WGS sequence"/>
</dbReference>
<keyword evidence="3" id="KW-0349">Heme</keyword>
<evidence type="ECO:0000256" key="1">
    <source>
        <dbReference type="ARBA" id="ARBA00004370"/>
    </source>
</evidence>
<dbReference type="AlphaFoldDB" id="A0A9R1WX57"/>
<evidence type="ECO:0000256" key="6">
    <source>
        <dbReference type="ARBA" id="ARBA00022989"/>
    </source>
</evidence>
<dbReference type="GO" id="GO:0016705">
    <property type="term" value="F:oxidoreductase activity, acting on paired donors, with incorporation or reduction of molecular oxygen"/>
    <property type="evidence" value="ECO:0007669"/>
    <property type="project" value="InterPro"/>
</dbReference>
<keyword evidence="7" id="KW-0560">Oxidoreductase</keyword>
<evidence type="ECO:0000313" key="13">
    <source>
        <dbReference type="Proteomes" id="UP000235145"/>
    </source>
</evidence>
<accession>A0A9R1WX57</accession>
<comment type="subcellular location">
    <subcellularLocation>
        <location evidence="1">Membrane</location>
    </subcellularLocation>
</comment>
<keyword evidence="13" id="KW-1185">Reference proteome</keyword>
<evidence type="ECO:0000256" key="7">
    <source>
        <dbReference type="ARBA" id="ARBA00023002"/>
    </source>
</evidence>
<evidence type="ECO:0000256" key="8">
    <source>
        <dbReference type="ARBA" id="ARBA00023004"/>
    </source>
</evidence>
<dbReference type="GO" id="GO:0020037">
    <property type="term" value="F:heme binding"/>
    <property type="evidence" value="ECO:0007669"/>
    <property type="project" value="InterPro"/>
</dbReference>
<dbReference type="InterPro" id="IPR050665">
    <property type="entry name" value="Cytochrome_P450_Monooxygen"/>
</dbReference>
<keyword evidence="8" id="KW-0408">Iron</keyword>
<dbReference type="Pfam" id="PF00067">
    <property type="entry name" value="p450"/>
    <property type="match status" value="1"/>
</dbReference>
<sequence>MVATVGKVLIALAVTIIVSLGWKVLYWVWLKPKKLEKLLRRQGYKGNSYKLLIGDIVELATMVKEARSKSIHPISHDISSHVMPFDHHVFNKYGKKSYIWFGPNPRIFIMDPELIKEILSRPDEFQKPHPEAFRDSIVGGLVISEGHKWETHRQIISPAFNVESMKSMFTAICSSCSEMIKKWELLTASTGVVDVDVWPYIDDFAGDVISRTAFSSSFEDGKKIFQIQKEQMDLAIQLLFILYLPGARYQ</sequence>
<evidence type="ECO:0000256" key="2">
    <source>
        <dbReference type="ARBA" id="ARBA00010617"/>
    </source>
</evidence>
<dbReference type="PANTHER" id="PTHR24282">
    <property type="entry name" value="CYTOCHROME P450 FAMILY MEMBER"/>
    <property type="match status" value="1"/>
</dbReference>